<dbReference type="PANTHER" id="PTHR35871">
    <property type="entry name" value="EXPRESSED PROTEIN"/>
    <property type="match status" value="1"/>
</dbReference>
<evidence type="ECO:0000313" key="2">
    <source>
        <dbReference type="Proteomes" id="UP000297245"/>
    </source>
</evidence>
<accession>A0A4S8L913</accession>
<dbReference type="Proteomes" id="UP000297245">
    <property type="component" value="Unassembled WGS sequence"/>
</dbReference>
<evidence type="ECO:0000313" key="1">
    <source>
        <dbReference type="EMBL" id="THU85227.1"/>
    </source>
</evidence>
<protein>
    <submittedName>
        <fullName evidence="1">Uncharacterized protein</fullName>
    </submittedName>
</protein>
<reference evidence="1 2" key="1">
    <citation type="journal article" date="2019" name="Nat. Ecol. Evol.">
        <title>Megaphylogeny resolves global patterns of mushroom evolution.</title>
        <authorList>
            <person name="Varga T."/>
            <person name="Krizsan K."/>
            <person name="Foldi C."/>
            <person name="Dima B."/>
            <person name="Sanchez-Garcia M."/>
            <person name="Sanchez-Ramirez S."/>
            <person name="Szollosi G.J."/>
            <person name="Szarkandi J.G."/>
            <person name="Papp V."/>
            <person name="Albert L."/>
            <person name="Andreopoulos W."/>
            <person name="Angelini C."/>
            <person name="Antonin V."/>
            <person name="Barry K.W."/>
            <person name="Bougher N.L."/>
            <person name="Buchanan P."/>
            <person name="Buyck B."/>
            <person name="Bense V."/>
            <person name="Catcheside P."/>
            <person name="Chovatia M."/>
            <person name="Cooper J."/>
            <person name="Damon W."/>
            <person name="Desjardin D."/>
            <person name="Finy P."/>
            <person name="Geml J."/>
            <person name="Haridas S."/>
            <person name="Hughes K."/>
            <person name="Justo A."/>
            <person name="Karasinski D."/>
            <person name="Kautmanova I."/>
            <person name="Kiss B."/>
            <person name="Kocsube S."/>
            <person name="Kotiranta H."/>
            <person name="LaButti K.M."/>
            <person name="Lechner B.E."/>
            <person name="Liimatainen K."/>
            <person name="Lipzen A."/>
            <person name="Lukacs Z."/>
            <person name="Mihaltcheva S."/>
            <person name="Morgado L.N."/>
            <person name="Niskanen T."/>
            <person name="Noordeloos M.E."/>
            <person name="Ohm R.A."/>
            <person name="Ortiz-Santana B."/>
            <person name="Ovrebo C."/>
            <person name="Racz N."/>
            <person name="Riley R."/>
            <person name="Savchenko A."/>
            <person name="Shiryaev A."/>
            <person name="Soop K."/>
            <person name="Spirin V."/>
            <person name="Szebenyi C."/>
            <person name="Tomsovsky M."/>
            <person name="Tulloss R.E."/>
            <person name="Uehling J."/>
            <person name="Grigoriev I.V."/>
            <person name="Vagvolgyi C."/>
            <person name="Papp T."/>
            <person name="Martin F.M."/>
            <person name="Miettinen O."/>
            <person name="Hibbett D.S."/>
            <person name="Nagy L.G."/>
        </authorList>
    </citation>
    <scope>NUCLEOTIDE SEQUENCE [LARGE SCALE GENOMIC DNA]</scope>
    <source>
        <strain evidence="1 2">CBS 962.96</strain>
    </source>
</reference>
<dbReference type="PANTHER" id="PTHR35871:SF1">
    <property type="entry name" value="CXC1-LIKE CYSTEINE CLUSTER ASSOCIATED WITH KDZ TRANSPOSASES DOMAIN-CONTAINING PROTEIN"/>
    <property type="match status" value="1"/>
</dbReference>
<dbReference type="AlphaFoldDB" id="A0A4S8L913"/>
<keyword evidence="2" id="KW-1185">Reference proteome</keyword>
<name>A0A4S8L913_DENBC</name>
<dbReference type="EMBL" id="ML179559">
    <property type="protein sequence ID" value="THU85227.1"/>
    <property type="molecule type" value="Genomic_DNA"/>
</dbReference>
<sequence length="249" mass="28747">MLWKWTIDFCKDPANLPTAKYGKSNVSILEDEDLAADIHLHLQTLEFQARLKVKKKISLRTAQRWMKRMEYRWRAEPKRQHSDGHEREDVALENMTRWWKSDGTKDGDVKEHVFAAGPDVGRVVVIWHHDKSIFYAHDRWKLRWVHKSETAKPYAKGEGASMMVADLVSPDYGWLVGRTHDADSGKLKATQTLFRPGKNRDGYQTTDDILDQVTAAMNILDKDYPNDKRIFAYDNATIHTARPAKALSA</sequence>
<gene>
    <name evidence="1" type="ORF">K435DRAFT_806075</name>
</gene>
<proteinExistence type="predicted"/>
<dbReference type="OrthoDB" id="6511194at2759"/>
<organism evidence="1 2">
    <name type="scientific">Dendrothele bispora (strain CBS 962.96)</name>
    <dbReference type="NCBI Taxonomy" id="1314807"/>
    <lineage>
        <taxon>Eukaryota</taxon>
        <taxon>Fungi</taxon>
        <taxon>Dikarya</taxon>
        <taxon>Basidiomycota</taxon>
        <taxon>Agaricomycotina</taxon>
        <taxon>Agaricomycetes</taxon>
        <taxon>Agaricomycetidae</taxon>
        <taxon>Agaricales</taxon>
        <taxon>Agaricales incertae sedis</taxon>
        <taxon>Dendrothele</taxon>
    </lineage>
</organism>